<organism evidence="1 2">
    <name type="scientific">Boletus edulis BED1</name>
    <dbReference type="NCBI Taxonomy" id="1328754"/>
    <lineage>
        <taxon>Eukaryota</taxon>
        <taxon>Fungi</taxon>
        <taxon>Dikarya</taxon>
        <taxon>Basidiomycota</taxon>
        <taxon>Agaricomycotina</taxon>
        <taxon>Agaricomycetes</taxon>
        <taxon>Agaricomycetidae</taxon>
        <taxon>Boletales</taxon>
        <taxon>Boletineae</taxon>
        <taxon>Boletaceae</taxon>
        <taxon>Boletoideae</taxon>
        <taxon>Boletus</taxon>
    </lineage>
</organism>
<evidence type="ECO:0008006" key="3">
    <source>
        <dbReference type="Google" id="ProtNLM"/>
    </source>
</evidence>
<name>A0AAD4BRF3_BOLED</name>
<proteinExistence type="predicted"/>
<sequence>VSRHIRNEHALRGGNGRQRVECPWRDCSRHLQRQSVVRHILSIHLRLSTWLCPRCSRAFSRRGTAHRCHLGGETSPHA</sequence>
<keyword evidence="2" id="KW-1185">Reference proteome</keyword>
<reference evidence="1" key="2">
    <citation type="journal article" date="2020" name="Nat. Commun.">
        <title>Large-scale genome sequencing of mycorrhizal fungi provides insights into the early evolution of symbiotic traits.</title>
        <authorList>
            <person name="Miyauchi S."/>
            <person name="Kiss E."/>
            <person name="Kuo A."/>
            <person name="Drula E."/>
            <person name="Kohler A."/>
            <person name="Sanchez-Garcia M."/>
            <person name="Morin E."/>
            <person name="Andreopoulos B."/>
            <person name="Barry K.W."/>
            <person name="Bonito G."/>
            <person name="Buee M."/>
            <person name="Carver A."/>
            <person name="Chen C."/>
            <person name="Cichocki N."/>
            <person name="Clum A."/>
            <person name="Culley D."/>
            <person name="Crous P.W."/>
            <person name="Fauchery L."/>
            <person name="Girlanda M."/>
            <person name="Hayes R.D."/>
            <person name="Keri Z."/>
            <person name="LaButti K."/>
            <person name="Lipzen A."/>
            <person name="Lombard V."/>
            <person name="Magnuson J."/>
            <person name="Maillard F."/>
            <person name="Murat C."/>
            <person name="Nolan M."/>
            <person name="Ohm R.A."/>
            <person name="Pangilinan J."/>
            <person name="Pereira M.F."/>
            <person name="Perotto S."/>
            <person name="Peter M."/>
            <person name="Pfister S."/>
            <person name="Riley R."/>
            <person name="Sitrit Y."/>
            <person name="Stielow J.B."/>
            <person name="Szollosi G."/>
            <person name="Zifcakova L."/>
            <person name="Stursova M."/>
            <person name="Spatafora J.W."/>
            <person name="Tedersoo L."/>
            <person name="Vaario L.M."/>
            <person name="Yamada A."/>
            <person name="Yan M."/>
            <person name="Wang P."/>
            <person name="Xu J."/>
            <person name="Bruns T."/>
            <person name="Baldrian P."/>
            <person name="Vilgalys R."/>
            <person name="Dunand C."/>
            <person name="Henrissat B."/>
            <person name="Grigoriev I.V."/>
            <person name="Hibbett D."/>
            <person name="Nagy L.G."/>
            <person name="Martin F.M."/>
        </authorList>
    </citation>
    <scope>NUCLEOTIDE SEQUENCE</scope>
    <source>
        <strain evidence="1">BED1</strain>
    </source>
</reference>
<gene>
    <name evidence="1" type="ORF">L210DRAFT_876958</name>
</gene>
<dbReference type="Gene3D" id="3.30.160.60">
    <property type="entry name" value="Classic Zinc Finger"/>
    <property type="match status" value="1"/>
</dbReference>
<feature type="non-terminal residue" evidence="1">
    <location>
        <position position="1"/>
    </location>
</feature>
<reference evidence="1" key="1">
    <citation type="submission" date="2019-10" db="EMBL/GenBank/DDBJ databases">
        <authorList>
            <consortium name="DOE Joint Genome Institute"/>
            <person name="Kuo A."/>
            <person name="Miyauchi S."/>
            <person name="Kiss E."/>
            <person name="Drula E."/>
            <person name="Kohler A."/>
            <person name="Sanchez-Garcia M."/>
            <person name="Andreopoulos B."/>
            <person name="Barry K.W."/>
            <person name="Bonito G."/>
            <person name="Buee M."/>
            <person name="Carver A."/>
            <person name="Chen C."/>
            <person name="Cichocki N."/>
            <person name="Clum A."/>
            <person name="Culley D."/>
            <person name="Crous P.W."/>
            <person name="Fauchery L."/>
            <person name="Girlanda M."/>
            <person name="Hayes R."/>
            <person name="Keri Z."/>
            <person name="LaButti K."/>
            <person name="Lipzen A."/>
            <person name="Lombard V."/>
            <person name="Magnuson J."/>
            <person name="Maillard F."/>
            <person name="Morin E."/>
            <person name="Murat C."/>
            <person name="Nolan M."/>
            <person name="Ohm R."/>
            <person name="Pangilinan J."/>
            <person name="Pereira M."/>
            <person name="Perotto S."/>
            <person name="Peter M."/>
            <person name="Riley R."/>
            <person name="Sitrit Y."/>
            <person name="Stielow B."/>
            <person name="Szollosi G."/>
            <person name="Zifcakova L."/>
            <person name="Stursova M."/>
            <person name="Spatafora J.W."/>
            <person name="Tedersoo L."/>
            <person name="Vaario L.-M."/>
            <person name="Yamada A."/>
            <person name="Yan M."/>
            <person name="Wang P."/>
            <person name="Xu J."/>
            <person name="Bruns T."/>
            <person name="Baldrian P."/>
            <person name="Vilgalys R."/>
            <person name="Henrissat B."/>
            <person name="Grigoriev I.V."/>
            <person name="Hibbett D."/>
            <person name="Nagy L.G."/>
            <person name="Martin F.M."/>
        </authorList>
    </citation>
    <scope>NUCLEOTIDE SEQUENCE</scope>
    <source>
        <strain evidence="1">BED1</strain>
    </source>
</reference>
<comment type="caution">
    <text evidence="1">The sequence shown here is derived from an EMBL/GenBank/DDBJ whole genome shotgun (WGS) entry which is preliminary data.</text>
</comment>
<evidence type="ECO:0000313" key="1">
    <source>
        <dbReference type="EMBL" id="KAF8437663.1"/>
    </source>
</evidence>
<accession>A0AAD4BRF3</accession>
<protein>
    <recommendedName>
        <fullName evidence="3">C2H2-type domain-containing protein</fullName>
    </recommendedName>
</protein>
<dbReference type="Proteomes" id="UP001194468">
    <property type="component" value="Unassembled WGS sequence"/>
</dbReference>
<dbReference type="EMBL" id="WHUW01000018">
    <property type="protein sequence ID" value="KAF8437663.1"/>
    <property type="molecule type" value="Genomic_DNA"/>
</dbReference>
<dbReference type="AlphaFoldDB" id="A0AAD4BRF3"/>
<evidence type="ECO:0000313" key="2">
    <source>
        <dbReference type="Proteomes" id="UP001194468"/>
    </source>
</evidence>